<proteinExistence type="predicted"/>
<protein>
    <submittedName>
        <fullName evidence="1">Uncharacterized protein</fullName>
    </submittedName>
</protein>
<evidence type="ECO:0000313" key="2">
    <source>
        <dbReference type="Proteomes" id="UP000236752"/>
    </source>
</evidence>
<evidence type="ECO:0000313" key="1">
    <source>
        <dbReference type="EMBL" id="SEG59378.1"/>
    </source>
</evidence>
<name>A0A1H6BF47_9RHOB</name>
<sequence>MKKKPHPAIDRLLRGISTDHVETARDAWRDALKEGAASVSDVKAKLASAAWSENPRGPLAKYFGVLLSILSELDASAFEDEVKRLRKCDLHPMHRKTLDILSRRRFEAPATHVAEKVPVFIASDIEDRSIVIKNIETWSTTKGLSLENITRIDVIPRHPELGYLGKYNLLFSGIILTWPTKTPRGVEQWFNRLDAEFTFYHEIGHHVSGHIQGGEVSEQEREANEYALSMMRNSRPAFTLISRMFVWPLRPKLRRLIASSKHPRAPAT</sequence>
<organism evidence="1 2">
    <name type="scientific">Thalassococcus halodurans</name>
    <dbReference type="NCBI Taxonomy" id="373675"/>
    <lineage>
        <taxon>Bacteria</taxon>
        <taxon>Pseudomonadati</taxon>
        <taxon>Pseudomonadota</taxon>
        <taxon>Alphaproteobacteria</taxon>
        <taxon>Rhodobacterales</taxon>
        <taxon>Roseobacteraceae</taxon>
        <taxon>Thalassococcus</taxon>
    </lineage>
</organism>
<keyword evidence="2" id="KW-1185">Reference proteome</keyword>
<dbReference type="EMBL" id="FNUZ01000007">
    <property type="protein sequence ID" value="SEG59378.1"/>
    <property type="molecule type" value="Genomic_DNA"/>
</dbReference>
<dbReference type="RefSeq" id="WP_146064558.1">
    <property type="nucleotide sequence ID" value="NZ_FNUZ01000007.1"/>
</dbReference>
<dbReference type="AlphaFoldDB" id="A0A1H6BF47"/>
<reference evidence="1 2" key="1">
    <citation type="submission" date="2016-10" db="EMBL/GenBank/DDBJ databases">
        <authorList>
            <person name="de Groot N.N."/>
        </authorList>
    </citation>
    <scope>NUCLEOTIDE SEQUENCE [LARGE SCALE GENOMIC DNA]</scope>
    <source>
        <strain evidence="1 2">DSM 26915</strain>
    </source>
</reference>
<dbReference type="Proteomes" id="UP000236752">
    <property type="component" value="Unassembled WGS sequence"/>
</dbReference>
<gene>
    <name evidence="1" type="ORF">SAMN04488045_3510</name>
</gene>
<accession>A0A1H6BF47</accession>
<dbReference type="OrthoDB" id="7876257at2"/>